<organism evidence="3 4">
    <name type="scientific">Carex littledalei</name>
    <dbReference type="NCBI Taxonomy" id="544730"/>
    <lineage>
        <taxon>Eukaryota</taxon>
        <taxon>Viridiplantae</taxon>
        <taxon>Streptophyta</taxon>
        <taxon>Embryophyta</taxon>
        <taxon>Tracheophyta</taxon>
        <taxon>Spermatophyta</taxon>
        <taxon>Magnoliopsida</taxon>
        <taxon>Liliopsida</taxon>
        <taxon>Poales</taxon>
        <taxon>Cyperaceae</taxon>
        <taxon>Cyperoideae</taxon>
        <taxon>Cariceae</taxon>
        <taxon>Carex</taxon>
        <taxon>Carex subgen. Euthyceras</taxon>
    </lineage>
</organism>
<name>A0A833QQH6_9POAL</name>
<dbReference type="Pfam" id="PF00646">
    <property type="entry name" value="F-box"/>
    <property type="match status" value="1"/>
</dbReference>
<evidence type="ECO:0000259" key="2">
    <source>
        <dbReference type="Pfam" id="PF23622"/>
    </source>
</evidence>
<dbReference type="AlphaFoldDB" id="A0A833QQH6"/>
<dbReference type="InterPro" id="IPR001810">
    <property type="entry name" value="F-box_dom"/>
</dbReference>
<dbReference type="PANTHER" id="PTHR34223">
    <property type="entry name" value="OS11G0201299 PROTEIN"/>
    <property type="match status" value="1"/>
</dbReference>
<protein>
    <submittedName>
        <fullName evidence="3">Putative FBD-associated F-box protein</fullName>
    </submittedName>
</protein>
<evidence type="ECO:0000259" key="1">
    <source>
        <dbReference type="Pfam" id="PF00646"/>
    </source>
</evidence>
<evidence type="ECO:0000313" key="4">
    <source>
        <dbReference type="Proteomes" id="UP000623129"/>
    </source>
</evidence>
<reference evidence="3" key="1">
    <citation type="submission" date="2020-01" db="EMBL/GenBank/DDBJ databases">
        <title>Genome sequence of Kobresia littledalei, the first chromosome-level genome in the family Cyperaceae.</title>
        <authorList>
            <person name="Qu G."/>
        </authorList>
    </citation>
    <scope>NUCLEOTIDE SEQUENCE</scope>
    <source>
        <strain evidence="3">C.B.Clarke</strain>
        <tissue evidence="3">Leaf</tissue>
    </source>
</reference>
<dbReference type="InterPro" id="IPR055357">
    <property type="entry name" value="LRR_At1g61320_AtMIF1"/>
</dbReference>
<dbReference type="Pfam" id="PF23622">
    <property type="entry name" value="LRR_At1g61320_AtMIF1"/>
    <property type="match status" value="1"/>
</dbReference>
<keyword evidence="4" id="KW-1185">Reference proteome</keyword>
<sequence>MATSPIDEQLSDPDEIDRFSNLPDTLLVSILSLLPTRIAARTSVLSHRFCHLWEASPSLELISRDLPPPKSHNFAAMADRALLLRNPSHPLLSLRLDVSGYVGFHESFFSSLLVKAASLGLRHLAIECCNSWDLVHSIPTIFSIDSLESLSVIPTLRPLPSPHEEYRFPSGITLTRLKSLSLSLIDIDPARLNSLLSELCSLEDLHLQLCATDAISISSQSIRKLELIIVVGYPNFHTVGLSIPSLQSLRLETHGPLQSLPRIHGEIPFLRKAVINLHELHERDVSAVVGLLNCIVHVEVLSLNIKESEDEMFPFPILLEPGKDPPNFSNLKHLDVTMCFHEHNFGAVVTLLHHSSALESLKLVHEIPKFTYRARGRSRKDWASKLPRGAVDDCCYAYFKNLHLGENS</sequence>
<dbReference type="InterPro" id="IPR036047">
    <property type="entry name" value="F-box-like_dom_sf"/>
</dbReference>
<dbReference type="SUPFAM" id="SSF81383">
    <property type="entry name" value="F-box domain"/>
    <property type="match status" value="1"/>
</dbReference>
<dbReference type="Proteomes" id="UP000623129">
    <property type="component" value="Unassembled WGS sequence"/>
</dbReference>
<feature type="domain" description="F-box" evidence="1">
    <location>
        <begin position="19"/>
        <end position="56"/>
    </location>
</feature>
<feature type="domain" description="At1g61320/AtMIF1 LRR" evidence="2">
    <location>
        <begin position="174"/>
        <end position="364"/>
    </location>
</feature>
<dbReference type="EMBL" id="SWLB01000017">
    <property type="protein sequence ID" value="KAF3327399.1"/>
    <property type="molecule type" value="Genomic_DNA"/>
</dbReference>
<comment type="caution">
    <text evidence="3">The sequence shown here is derived from an EMBL/GenBank/DDBJ whole genome shotgun (WGS) entry which is preliminary data.</text>
</comment>
<dbReference type="Gene3D" id="3.80.10.10">
    <property type="entry name" value="Ribonuclease Inhibitor"/>
    <property type="match status" value="1"/>
</dbReference>
<dbReference type="InterPro" id="IPR053197">
    <property type="entry name" value="F-box_SCFL_complex_component"/>
</dbReference>
<dbReference type="CDD" id="cd22160">
    <property type="entry name" value="F-box_AtFBL13-like"/>
    <property type="match status" value="1"/>
</dbReference>
<proteinExistence type="predicted"/>
<dbReference type="SUPFAM" id="SSF52047">
    <property type="entry name" value="RNI-like"/>
    <property type="match status" value="1"/>
</dbReference>
<gene>
    <name evidence="3" type="ORF">FCM35_KLT07517</name>
</gene>
<evidence type="ECO:0000313" key="3">
    <source>
        <dbReference type="EMBL" id="KAF3327399.1"/>
    </source>
</evidence>
<dbReference type="InterPro" id="IPR032675">
    <property type="entry name" value="LRR_dom_sf"/>
</dbReference>
<dbReference type="InterPro" id="IPR053781">
    <property type="entry name" value="F-box_AtFBL13-like"/>
</dbReference>
<dbReference type="OrthoDB" id="661109at2759"/>
<dbReference type="PANTHER" id="PTHR34223:SF51">
    <property type="entry name" value="OS06G0556300 PROTEIN"/>
    <property type="match status" value="1"/>
</dbReference>
<accession>A0A833QQH6</accession>